<dbReference type="GO" id="GO:0004725">
    <property type="term" value="F:protein tyrosine phosphatase activity"/>
    <property type="evidence" value="ECO:0007669"/>
    <property type="project" value="UniProtKB-EC"/>
</dbReference>
<evidence type="ECO:0000313" key="5">
    <source>
        <dbReference type="EMBL" id="EAR08072.1"/>
    </source>
</evidence>
<accession>A4BIJ3</accession>
<evidence type="ECO:0000256" key="2">
    <source>
        <dbReference type="ARBA" id="ARBA00022801"/>
    </source>
</evidence>
<evidence type="ECO:0000313" key="6">
    <source>
        <dbReference type="Proteomes" id="UP000005953"/>
    </source>
</evidence>
<gene>
    <name evidence="5" type="ORF">MED297_07511</name>
</gene>
<dbReference type="HOGENOM" id="CLU_047330_5_0_6"/>
<feature type="domain" description="Tyrosine specific protein phosphatases" evidence="3">
    <location>
        <begin position="89"/>
        <end position="156"/>
    </location>
</feature>
<dbReference type="InterPro" id="IPR016130">
    <property type="entry name" value="Tyr_Pase_AS"/>
</dbReference>
<keyword evidence="6" id="KW-1185">Reference proteome</keyword>
<evidence type="ECO:0000259" key="3">
    <source>
        <dbReference type="PROSITE" id="PS50056"/>
    </source>
</evidence>
<dbReference type="SUPFAM" id="SSF52799">
    <property type="entry name" value="(Phosphotyrosine protein) phosphatases II"/>
    <property type="match status" value="1"/>
</dbReference>
<feature type="domain" description="Rhodanese" evidence="4">
    <location>
        <begin position="75"/>
        <end position="131"/>
    </location>
</feature>
<dbReference type="EMBL" id="AAOE01000026">
    <property type="protein sequence ID" value="EAR08072.1"/>
    <property type="molecule type" value="Genomic_DNA"/>
</dbReference>
<sequence length="166" mass="17800">MTHPFDTLPLPTGGAFVFTPCPGTRGEALPDALSRLKHTGASTLITMLSNEELDHLGVPDLGKVAADEGFHWVQLPIEDDCAPEAPFEQAFAQHGEALLQRLTAGETLVIHCRGGTGRTGLMAAILLLNAGMDGAEVQSRIQSVRPKALTIDTQTTWLKARYPAFN</sequence>
<dbReference type="InterPro" id="IPR057023">
    <property type="entry name" value="PTP-SAK"/>
</dbReference>
<dbReference type="PROSITE" id="PS50056">
    <property type="entry name" value="TYR_PHOSPHATASE_2"/>
    <property type="match status" value="1"/>
</dbReference>
<dbReference type="Proteomes" id="UP000005953">
    <property type="component" value="Unassembled WGS sequence"/>
</dbReference>
<dbReference type="InterPro" id="IPR000387">
    <property type="entry name" value="Tyr_Pase_dom"/>
</dbReference>
<dbReference type="PROSITE" id="PS50206">
    <property type="entry name" value="RHODANESE_3"/>
    <property type="match status" value="1"/>
</dbReference>
<dbReference type="InterPro" id="IPR001763">
    <property type="entry name" value="Rhodanese-like_dom"/>
</dbReference>
<organism evidence="5 6">
    <name type="scientific">Reinekea blandensis MED297</name>
    <dbReference type="NCBI Taxonomy" id="314283"/>
    <lineage>
        <taxon>Bacteria</taxon>
        <taxon>Pseudomonadati</taxon>
        <taxon>Pseudomonadota</taxon>
        <taxon>Gammaproteobacteria</taxon>
        <taxon>Oceanospirillales</taxon>
        <taxon>Saccharospirillaceae</taxon>
        <taxon>Reinekea</taxon>
    </lineage>
</organism>
<dbReference type="RefSeq" id="WP_008045447.1">
    <property type="nucleotide sequence ID" value="NZ_CH724152.1"/>
</dbReference>
<dbReference type="OrthoDB" id="9806482at2"/>
<dbReference type="InterPro" id="IPR029021">
    <property type="entry name" value="Prot-tyrosine_phosphatase-like"/>
</dbReference>
<evidence type="ECO:0000256" key="1">
    <source>
        <dbReference type="ARBA" id="ARBA00013064"/>
    </source>
</evidence>
<dbReference type="PROSITE" id="PS00383">
    <property type="entry name" value="TYR_PHOSPHATASE_1"/>
    <property type="match status" value="1"/>
</dbReference>
<name>A4BIJ3_9GAMM</name>
<dbReference type="EC" id="3.1.3.48" evidence="1"/>
<dbReference type="Pfam" id="PF22784">
    <property type="entry name" value="PTP-SAK"/>
    <property type="match status" value="1"/>
</dbReference>
<dbReference type="STRING" id="314283.MED297_07511"/>
<evidence type="ECO:0000259" key="4">
    <source>
        <dbReference type="PROSITE" id="PS50206"/>
    </source>
</evidence>
<reference evidence="5 6" key="1">
    <citation type="submission" date="2006-02" db="EMBL/GenBank/DDBJ databases">
        <authorList>
            <person name="Pinhassi J."/>
            <person name="Pedros-Alio C."/>
            <person name="Ferriera S."/>
            <person name="Johnson J."/>
            <person name="Kravitz S."/>
            <person name="Halpern A."/>
            <person name="Remington K."/>
            <person name="Beeson K."/>
            <person name="Tran B."/>
            <person name="Rogers Y.-H."/>
            <person name="Friedman R."/>
            <person name="Venter J.C."/>
        </authorList>
    </citation>
    <scope>NUCLEOTIDE SEQUENCE [LARGE SCALE GENOMIC DNA]</scope>
    <source>
        <strain evidence="5 6">MED297</strain>
    </source>
</reference>
<dbReference type="AlphaFoldDB" id="A4BIJ3"/>
<dbReference type="Gene3D" id="3.90.190.10">
    <property type="entry name" value="Protein tyrosine phosphatase superfamily"/>
    <property type="match status" value="1"/>
</dbReference>
<keyword evidence="2" id="KW-0378">Hydrolase</keyword>
<proteinExistence type="predicted"/>
<protein>
    <recommendedName>
        <fullName evidence="1">protein-tyrosine-phosphatase</fullName>
        <ecNumber evidence="1">3.1.3.48</ecNumber>
    </recommendedName>
</protein>
<comment type="caution">
    <text evidence="5">The sequence shown here is derived from an EMBL/GenBank/DDBJ whole genome shotgun (WGS) entry which is preliminary data.</text>
</comment>